<keyword evidence="1" id="KW-0378">Hydrolase</keyword>
<dbReference type="RefSeq" id="XP_030996941.1">
    <property type="nucleotide sequence ID" value="XM_031138926.1"/>
</dbReference>
<organism evidence="3 4">
    <name type="scientific">Thyridium curvatum</name>
    <dbReference type="NCBI Taxonomy" id="1093900"/>
    <lineage>
        <taxon>Eukaryota</taxon>
        <taxon>Fungi</taxon>
        <taxon>Dikarya</taxon>
        <taxon>Ascomycota</taxon>
        <taxon>Pezizomycotina</taxon>
        <taxon>Sordariomycetes</taxon>
        <taxon>Sordariomycetidae</taxon>
        <taxon>Thyridiales</taxon>
        <taxon>Thyridiaceae</taxon>
        <taxon>Thyridium</taxon>
    </lineage>
</organism>
<feature type="region of interest" description="Disordered" evidence="2">
    <location>
        <begin position="1"/>
        <end position="190"/>
    </location>
</feature>
<comment type="caution">
    <text evidence="3">The sequence shown here is derived from an EMBL/GenBank/DDBJ whole genome shotgun (WGS) entry which is preliminary data.</text>
</comment>
<feature type="compositionally biased region" description="Low complexity" evidence="2">
    <location>
        <begin position="62"/>
        <end position="71"/>
    </location>
</feature>
<protein>
    <submittedName>
        <fullName evidence="3">Uncharacterized protein</fullName>
    </submittedName>
</protein>
<dbReference type="EMBL" id="SKBQ01000022">
    <property type="protein sequence ID" value="TPX15230.1"/>
    <property type="molecule type" value="Genomic_DNA"/>
</dbReference>
<evidence type="ECO:0000256" key="1">
    <source>
        <dbReference type="ARBA" id="ARBA00022801"/>
    </source>
</evidence>
<dbReference type="PANTHER" id="PTHR34853:SF5">
    <property type="entry name" value="LIP-DOMAIN-CONTAINING PROTEIN-RELATED"/>
    <property type="match status" value="1"/>
</dbReference>
<accession>A0A507BFA7</accession>
<gene>
    <name evidence="3" type="ORF">E0L32_004507</name>
</gene>
<keyword evidence="4" id="KW-1185">Reference proteome</keyword>
<feature type="compositionally biased region" description="Low complexity" evidence="2">
    <location>
        <begin position="168"/>
        <end position="180"/>
    </location>
</feature>
<dbReference type="OrthoDB" id="2373480at2759"/>
<dbReference type="InterPro" id="IPR005152">
    <property type="entry name" value="Lipase_secreted"/>
</dbReference>
<proteinExistence type="predicted"/>
<dbReference type="GO" id="GO:0016042">
    <property type="term" value="P:lipid catabolic process"/>
    <property type="evidence" value="ECO:0007669"/>
    <property type="project" value="InterPro"/>
</dbReference>
<dbReference type="Gene3D" id="3.40.50.1820">
    <property type="entry name" value="alpha/beta hydrolase"/>
    <property type="match status" value="1"/>
</dbReference>
<feature type="region of interest" description="Disordered" evidence="2">
    <location>
        <begin position="224"/>
        <end position="277"/>
    </location>
</feature>
<dbReference type="InterPro" id="IPR029058">
    <property type="entry name" value="AB_hydrolase_fold"/>
</dbReference>
<evidence type="ECO:0000256" key="2">
    <source>
        <dbReference type="SAM" id="MobiDB-lite"/>
    </source>
</evidence>
<dbReference type="InParanoid" id="A0A507BFA7"/>
<dbReference type="PANTHER" id="PTHR34853">
    <property type="match status" value="1"/>
</dbReference>
<reference evidence="3 4" key="1">
    <citation type="submission" date="2019-06" db="EMBL/GenBank/DDBJ databases">
        <title>Draft genome sequence of the filamentous fungus Phialemoniopsis curvata isolated from diesel fuel.</title>
        <authorList>
            <person name="Varaljay V.A."/>
            <person name="Lyon W.J."/>
            <person name="Crouch A.L."/>
            <person name="Drake C.E."/>
            <person name="Hollomon J.M."/>
            <person name="Nadeau L.J."/>
            <person name="Nunn H.S."/>
            <person name="Stevenson B.S."/>
            <person name="Bojanowski C.L."/>
            <person name="Crookes-Goodson W.J."/>
        </authorList>
    </citation>
    <scope>NUCLEOTIDE SEQUENCE [LARGE SCALE GENOMIC DNA]</scope>
    <source>
        <strain evidence="3 4">D216</strain>
    </source>
</reference>
<dbReference type="Proteomes" id="UP000319257">
    <property type="component" value="Unassembled WGS sequence"/>
</dbReference>
<dbReference type="GO" id="GO:0004806">
    <property type="term" value="F:triacylglycerol lipase activity"/>
    <property type="evidence" value="ECO:0007669"/>
    <property type="project" value="InterPro"/>
</dbReference>
<name>A0A507BFA7_9PEZI</name>
<evidence type="ECO:0000313" key="4">
    <source>
        <dbReference type="Proteomes" id="UP000319257"/>
    </source>
</evidence>
<dbReference type="GeneID" id="41971954"/>
<feature type="compositionally biased region" description="Low complexity" evidence="2">
    <location>
        <begin position="119"/>
        <end position="134"/>
    </location>
</feature>
<evidence type="ECO:0000313" key="3">
    <source>
        <dbReference type="EMBL" id="TPX15230.1"/>
    </source>
</evidence>
<dbReference type="AlphaFoldDB" id="A0A507BFA7"/>
<feature type="compositionally biased region" description="Basic and acidic residues" evidence="2">
    <location>
        <begin position="47"/>
        <end position="61"/>
    </location>
</feature>
<dbReference type="Pfam" id="PF03583">
    <property type="entry name" value="LIP"/>
    <property type="match status" value="1"/>
</dbReference>
<sequence length="543" mass="58070">MRRPRQPKREYIQTTKSPGLRHIPSLLSRKTRTPLRAICHATAPANDTHDDAHDVIPRAPEESSPAAASPPLVSGAARLEQRRLCRPGRQRRLQHDGRRPRRRAAAEPGPVVQRPAGLAAHPARQRPAGAARAAHGLRRPVGLDGLPGALPHDRQPLRPDVGGDDALRAAAGPARGAAEGQKGRVLQPPRGAGVVPAALRLVQRRREPELRAADGRAVRRDRARAAQGLVRRRAGLRGPQGELHGRGDGRARDHRRRAGRAAGRGAGVRARRRAAHAGRAVGVLGRRAGERVGGRGRDAPLLTPPLVFLPPTELAVQYAPHMRWAGAALGGLTPNVSSVGALINRKDTAGLMPAGLIGMASQHPDAWAWLMRRLKTTGPHNASTFLAASRLTGVQAAALFGSQNIFDYFVGGAADLAAPVMRRMLDDDGVMGYHGTPPMRVFVYKAVGDELSAVAETDALVARYCGNGADVLYHRNGAGGHDAELFNGQGGALAFLDEVLEGAADWRGRRGGPGVQARCEVRNVTVNVAPKWLPRLFFAWNYS</sequence>
<feature type="compositionally biased region" description="Basic residues" evidence="2">
    <location>
        <begin position="84"/>
        <end position="103"/>
    </location>
</feature>